<keyword evidence="1" id="KW-0472">Membrane</keyword>
<organism evidence="2 3">
    <name type="scientific">Caerostris darwini</name>
    <dbReference type="NCBI Taxonomy" id="1538125"/>
    <lineage>
        <taxon>Eukaryota</taxon>
        <taxon>Metazoa</taxon>
        <taxon>Ecdysozoa</taxon>
        <taxon>Arthropoda</taxon>
        <taxon>Chelicerata</taxon>
        <taxon>Arachnida</taxon>
        <taxon>Araneae</taxon>
        <taxon>Araneomorphae</taxon>
        <taxon>Entelegynae</taxon>
        <taxon>Araneoidea</taxon>
        <taxon>Araneidae</taxon>
        <taxon>Caerostris</taxon>
    </lineage>
</organism>
<feature type="transmembrane region" description="Helical" evidence="1">
    <location>
        <begin position="94"/>
        <end position="117"/>
    </location>
</feature>
<proteinExistence type="predicted"/>
<protein>
    <recommendedName>
        <fullName evidence="4">Transmembrane protein</fullName>
    </recommendedName>
</protein>
<evidence type="ECO:0008006" key="4">
    <source>
        <dbReference type="Google" id="ProtNLM"/>
    </source>
</evidence>
<dbReference type="EMBL" id="BPLQ01002306">
    <property type="protein sequence ID" value="GIX91190.1"/>
    <property type="molecule type" value="Genomic_DNA"/>
</dbReference>
<evidence type="ECO:0000313" key="3">
    <source>
        <dbReference type="Proteomes" id="UP001054837"/>
    </source>
</evidence>
<keyword evidence="1" id="KW-0812">Transmembrane</keyword>
<keyword evidence="1" id="KW-1133">Transmembrane helix</keyword>
<dbReference type="Proteomes" id="UP001054837">
    <property type="component" value="Unassembled WGS sequence"/>
</dbReference>
<accession>A0AAV4P5E8</accession>
<evidence type="ECO:0000256" key="1">
    <source>
        <dbReference type="SAM" id="Phobius"/>
    </source>
</evidence>
<dbReference type="AlphaFoldDB" id="A0AAV4P5E8"/>
<evidence type="ECO:0000313" key="2">
    <source>
        <dbReference type="EMBL" id="GIX91190.1"/>
    </source>
</evidence>
<gene>
    <name evidence="2" type="ORF">CDAR_211441</name>
</gene>
<comment type="caution">
    <text evidence="2">The sequence shown here is derived from an EMBL/GenBank/DDBJ whole genome shotgun (WGS) entry which is preliminary data.</text>
</comment>
<reference evidence="2 3" key="1">
    <citation type="submission" date="2021-06" db="EMBL/GenBank/DDBJ databases">
        <title>Caerostris darwini draft genome.</title>
        <authorList>
            <person name="Kono N."/>
            <person name="Arakawa K."/>
        </authorList>
    </citation>
    <scope>NUCLEOTIDE SEQUENCE [LARGE SCALE GENOMIC DNA]</scope>
</reference>
<sequence length="118" mass="13463">MTNRGQQTLSFCNCLATETQLLFVQQRGKVVSASSSIVLCGLSSFFFNMAPIRIRHGCRLMKGKKVQARYVSMNGTETKECKSSWLPLFLLLRYFLMMMFMAYLAQTICYGLGLFVFL</sequence>
<feature type="transmembrane region" description="Helical" evidence="1">
    <location>
        <begin position="30"/>
        <end position="52"/>
    </location>
</feature>
<name>A0AAV4P5E8_9ARAC</name>
<keyword evidence="3" id="KW-1185">Reference proteome</keyword>